<gene>
    <name evidence="1" type="ORF">RCL2_001226400</name>
</gene>
<comment type="caution">
    <text evidence="1">The sequence shown here is derived from an EMBL/GenBank/DDBJ whole genome shotgun (WGS) entry which is preliminary data.</text>
</comment>
<reference evidence="1" key="1">
    <citation type="submission" date="2019-10" db="EMBL/GenBank/DDBJ databases">
        <title>Conservation and host-specific expression of non-tandemly repeated heterogenous ribosome RNA gene in arbuscular mycorrhizal fungi.</title>
        <authorList>
            <person name="Maeda T."/>
            <person name="Kobayashi Y."/>
            <person name="Nakagawa T."/>
            <person name="Ezawa T."/>
            <person name="Yamaguchi K."/>
            <person name="Bino T."/>
            <person name="Nishimoto Y."/>
            <person name="Shigenobu S."/>
            <person name="Kawaguchi M."/>
        </authorList>
    </citation>
    <scope>NUCLEOTIDE SEQUENCE</scope>
    <source>
        <strain evidence="1">HR1</strain>
    </source>
</reference>
<sequence length="275" mass="31409">MLIHTLKKTINDDLKIGIATKDLKMFKVDIPLGETRDEDVITMLKIDELSIELIQKFETIPTNAEELQILINQPLLRKLPVTSDEELIHPEITFSGNNSESMLHYPMDAMNRVPLETFNNYIGGALPFEIDREKADSGTMIMGSKRPNYLCWTKQLLLFKGKKKANSGAFQMALGELEEKFNVLDPICSDDKKNSRILSLITSELNANKLVDQIIILRTVVNIARIILTISDNIPSTFMSLEKRQKIMAFFYYVYDNVVEKIISREEFPYADNVG</sequence>
<proteinExistence type="predicted"/>
<organism evidence="1 2">
    <name type="scientific">Rhizophagus clarus</name>
    <dbReference type="NCBI Taxonomy" id="94130"/>
    <lineage>
        <taxon>Eukaryota</taxon>
        <taxon>Fungi</taxon>
        <taxon>Fungi incertae sedis</taxon>
        <taxon>Mucoromycota</taxon>
        <taxon>Glomeromycotina</taxon>
        <taxon>Glomeromycetes</taxon>
        <taxon>Glomerales</taxon>
        <taxon>Glomeraceae</taxon>
        <taxon>Rhizophagus</taxon>
    </lineage>
</organism>
<accession>A0A8H3QN30</accession>
<dbReference type="OrthoDB" id="2438138at2759"/>
<dbReference type="Proteomes" id="UP000615446">
    <property type="component" value="Unassembled WGS sequence"/>
</dbReference>
<evidence type="ECO:0000313" key="2">
    <source>
        <dbReference type="Proteomes" id="UP000615446"/>
    </source>
</evidence>
<dbReference type="AlphaFoldDB" id="A0A8H3QN30"/>
<protein>
    <submittedName>
        <fullName evidence="1">Uncharacterized protein</fullName>
    </submittedName>
</protein>
<name>A0A8H3QN30_9GLOM</name>
<dbReference type="EMBL" id="BLAL01000089">
    <property type="protein sequence ID" value="GES85177.1"/>
    <property type="molecule type" value="Genomic_DNA"/>
</dbReference>
<evidence type="ECO:0000313" key="1">
    <source>
        <dbReference type="EMBL" id="GES85177.1"/>
    </source>
</evidence>